<organism evidence="2 3">
    <name type="scientific">Aspergillus steynii IBT 23096</name>
    <dbReference type="NCBI Taxonomy" id="1392250"/>
    <lineage>
        <taxon>Eukaryota</taxon>
        <taxon>Fungi</taxon>
        <taxon>Dikarya</taxon>
        <taxon>Ascomycota</taxon>
        <taxon>Pezizomycotina</taxon>
        <taxon>Eurotiomycetes</taxon>
        <taxon>Eurotiomycetidae</taxon>
        <taxon>Eurotiales</taxon>
        <taxon>Aspergillaceae</taxon>
        <taxon>Aspergillus</taxon>
        <taxon>Aspergillus subgen. Circumdati</taxon>
    </lineage>
</organism>
<feature type="region of interest" description="Disordered" evidence="1">
    <location>
        <begin position="114"/>
        <end position="142"/>
    </location>
</feature>
<evidence type="ECO:0000313" key="3">
    <source>
        <dbReference type="Proteomes" id="UP000234275"/>
    </source>
</evidence>
<dbReference type="OrthoDB" id="5342924at2759"/>
<evidence type="ECO:0000313" key="2">
    <source>
        <dbReference type="EMBL" id="PLB54936.1"/>
    </source>
</evidence>
<dbReference type="RefSeq" id="XP_024710238.1">
    <property type="nucleotide sequence ID" value="XM_024854301.1"/>
</dbReference>
<keyword evidence="3" id="KW-1185">Reference proteome</keyword>
<dbReference type="AlphaFoldDB" id="A0A2I2GPY4"/>
<name>A0A2I2GPY4_9EURO</name>
<dbReference type="EMBL" id="MSFO01000001">
    <property type="protein sequence ID" value="PLB54936.1"/>
    <property type="molecule type" value="Genomic_DNA"/>
</dbReference>
<sequence>MSPVESETHNMLLLQIAAESEVTTIARLGTVVIQFARHELLFNAADQEHVELLFDESDPGSDPGCDVLDSQPTRRRSGCQLDGLRDKLLRHPATWPNTRFEVLLTTSEDEISASMSTERLMPQVSMESRKTTDVVQLDHSYG</sequence>
<accession>A0A2I2GPY4</accession>
<dbReference type="GeneID" id="36562007"/>
<gene>
    <name evidence="2" type="ORF">P170DRAFT_505577</name>
</gene>
<dbReference type="VEuPathDB" id="FungiDB:P170DRAFT_505577"/>
<dbReference type="Proteomes" id="UP000234275">
    <property type="component" value="Unassembled WGS sequence"/>
</dbReference>
<evidence type="ECO:0000256" key="1">
    <source>
        <dbReference type="SAM" id="MobiDB-lite"/>
    </source>
</evidence>
<protein>
    <submittedName>
        <fullName evidence="2">Uncharacterized protein</fullName>
    </submittedName>
</protein>
<reference evidence="2 3" key="1">
    <citation type="submission" date="2016-12" db="EMBL/GenBank/DDBJ databases">
        <title>The genomes of Aspergillus section Nigri reveals drivers in fungal speciation.</title>
        <authorList>
            <consortium name="DOE Joint Genome Institute"/>
            <person name="Vesth T.C."/>
            <person name="Nybo J."/>
            <person name="Theobald S."/>
            <person name="Brandl J."/>
            <person name="Frisvad J.C."/>
            <person name="Nielsen K.F."/>
            <person name="Lyhne E.K."/>
            <person name="Kogle M.E."/>
            <person name="Kuo A."/>
            <person name="Riley R."/>
            <person name="Clum A."/>
            <person name="Nolan M."/>
            <person name="Lipzen A."/>
            <person name="Salamov A."/>
            <person name="Henrissat B."/>
            <person name="Wiebenga A."/>
            <person name="De Vries R.P."/>
            <person name="Grigoriev I.V."/>
            <person name="Mortensen U.H."/>
            <person name="Andersen M.R."/>
            <person name="Baker S.E."/>
        </authorList>
    </citation>
    <scope>NUCLEOTIDE SEQUENCE [LARGE SCALE GENOMIC DNA]</scope>
    <source>
        <strain evidence="2 3">IBT 23096</strain>
    </source>
</reference>
<comment type="caution">
    <text evidence="2">The sequence shown here is derived from an EMBL/GenBank/DDBJ whole genome shotgun (WGS) entry which is preliminary data.</text>
</comment>
<proteinExistence type="predicted"/>